<dbReference type="AlphaFoldDB" id="A0A1V9G4C3"/>
<sequence length="67" mass="7711">MPRSAGLQGTNFKTQSKGPLKPGTCTMERFHNYKRSPSLPSAFPVRVRTKKPFLYCFFVPVYKLPFQ</sequence>
<feature type="compositionally biased region" description="Polar residues" evidence="1">
    <location>
        <begin position="7"/>
        <end position="17"/>
    </location>
</feature>
<name>A0A1V9G4C3_9BACT</name>
<dbReference type="STRING" id="1703345.A3860_17245"/>
<feature type="region of interest" description="Disordered" evidence="1">
    <location>
        <begin position="1"/>
        <end position="22"/>
    </location>
</feature>
<dbReference type="Proteomes" id="UP000192796">
    <property type="component" value="Unassembled WGS sequence"/>
</dbReference>
<evidence type="ECO:0000256" key="1">
    <source>
        <dbReference type="SAM" id="MobiDB-lite"/>
    </source>
</evidence>
<dbReference type="EMBL" id="LVYD01000024">
    <property type="protein sequence ID" value="OQP65410.1"/>
    <property type="molecule type" value="Genomic_DNA"/>
</dbReference>
<evidence type="ECO:0000313" key="2">
    <source>
        <dbReference type="EMBL" id="OQP65410.1"/>
    </source>
</evidence>
<comment type="caution">
    <text evidence="2">The sequence shown here is derived from an EMBL/GenBank/DDBJ whole genome shotgun (WGS) entry which is preliminary data.</text>
</comment>
<proteinExistence type="predicted"/>
<keyword evidence="3" id="KW-1185">Reference proteome</keyword>
<organism evidence="2 3">
    <name type="scientific">Niastella vici</name>
    <dbReference type="NCBI Taxonomy" id="1703345"/>
    <lineage>
        <taxon>Bacteria</taxon>
        <taxon>Pseudomonadati</taxon>
        <taxon>Bacteroidota</taxon>
        <taxon>Chitinophagia</taxon>
        <taxon>Chitinophagales</taxon>
        <taxon>Chitinophagaceae</taxon>
        <taxon>Niastella</taxon>
    </lineage>
</organism>
<evidence type="ECO:0000313" key="3">
    <source>
        <dbReference type="Proteomes" id="UP000192796"/>
    </source>
</evidence>
<protein>
    <submittedName>
        <fullName evidence="2">Uncharacterized protein</fullName>
    </submittedName>
</protein>
<reference evidence="2 3" key="1">
    <citation type="submission" date="2016-03" db="EMBL/GenBank/DDBJ databases">
        <title>Niastella vici sp. nov., isolated from farmland soil.</title>
        <authorList>
            <person name="Chen L."/>
            <person name="Wang D."/>
            <person name="Yang S."/>
            <person name="Wang G."/>
        </authorList>
    </citation>
    <scope>NUCLEOTIDE SEQUENCE [LARGE SCALE GENOMIC DNA]</scope>
    <source>
        <strain evidence="2 3">DJ57</strain>
    </source>
</reference>
<gene>
    <name evidence="2" type="ORF">A3860_17245</name>
</gene>
<accession>A0A1V9G4C3</accession>